<evidence type="ECO:0000256" key="2">
    <source>
        <dbReference type="ARBA" id="ARBA00023052"/>
    </source>
</evidence>
<dbReference type="Gene3D" id="3.40.50.970">
    <property type="match status" value="2"/>
</dbReference>
<dbReference type="STRING" id="1052260.SAMN05660199_03130"/>
<dbReference type="InterPro" id="IPR012001">
    <property type="entry name" value="Thiamin_PyroP_enz_TPP-bd_dom"/>
</dbReference>
<keyword evidence="6" id="KW-1185">Reference proteome</keyword>
<dbReference type="AlphaFoldDB" id="A0A1H0PVJ6"/>
<comment type="similarity">
    <text evidence="1">Belongs to the TPP enzyme family.</text>
</comment>
<protein>
    <submittedName>
        <fullName evidence="5">Acetolactate synthase-1/2/3 large subunit</fullName>
    </submittedName>
</protein>
<dbReference type="InterPro" id="IPR011766">
    <property type="entry name" value="TPP_enzyme_TPP-bd"/>
</dbReference>
<evidence type="ECO:0000256" key="1">
    <source>
        <dbReference type="ARBA" id="ARBA00007812"/>
    </source>
</evidence>
<evidence type="ECO:0000313" key="5">
    <source>
        <dbReference type="EMBL" id="SDP09177.1"/>
    </source>
</evidence>
<dbReference type="GO" id="GO:0050660">
    <property type="term" value="F:flavin adenine dinucleotide binding"/>
    <property type="evidence" value="ECO:0007669"/>
    <property type="project" value="TreeGrafter"/>
</dbReference>
<dbReference type="GO" id="GO:0003984">
    <property type="term" value="F:acetolactate synthase activity"/>
    <property type="evidence" value="ECO:0007669"/>
    <property type="project" value="TreeGrafter"/>
</dbReference>
<dbReference type="InterPro" id="IPR029061">
    <property type="entry name" value="THDP-binding"/>
</dbReference>
<dbReference type="Pfam" id="PF02776">
    <property type="entry name" value="TPP_enzyme_N"/>
    <property type="match status" value="1"/>
</dbReference>
<dbReference type="InterPro" id="IPR045229">
    <property type="entry name" value="TPP_enz"/>
</dbReference>
<evidence type="ECO:0000259" key="3">
    <source>
        <dbReference type="Pfam" id="PF02775"/>
    </source>
</evidence>
<evidence type="ECO:0000313" key="6">
    <source>
        <dbReference type="Proteomes" id="UP000199088"/>
    </source>
</evidence>
<dbReference type="CDD" id="cd02002">
    <property type="entry name" value="TPP_BFDC"/>
    <property type="match status" value="1"/>
</dbReference>
<dbReference type="GO" id="GO:0030976">
    <property type="term" value="F:thiamine pyrophosphate binding"/>
    <property type="evidence" value="ECO:0007669"/>
    <property type="project" value="InterPro"/>
</dbReference>
<dbReference type="GO" id="GO:0000287">
    <property type="term" value="F:magnesium ion binding"/>
    <property type="evidence" value="ECO:0007669"/>
    <property type="project" value="UniProtKB-ARBA"/>
</dbReference>
<dbReference type="EMBL" id="FNIR01000010">
    <property type="protein sequence ID" value="SDP09177.1"/>
    <property type="molecule type" value="Genomic_DNA"/>
</dbReference>
<dbReference type="SUPFAM" id="SSF52518">
    <property type="entry name" value="Thiamin diphosphate-binding fold (THDP-binding)"/>
    <property type="match status" value="2"/>
</dbReference>
<accession>A0A1H0PVJ6</accession>
<proteinExistence type="inferred from homology"/>
<gene>
    <name evidence="5" type="ORF">SAMN05660199_03130</name>
</gene>
<reference evidence="6" key="1">
    <citation type="submission" date="2016-10" db="EMBL/GenBank/DDBJ databases">
        <authorList>
            <person name="Varghese N."/>
            <person name="Submissions S."/>
        </authorList>
    </citation>
    <scope>NUCLEOTIDE SEQUENCE [LARGE SCALE GENOMIC DNA]</scope>
    <source>
        <strain evidence="6">DSM 45843</strain>
    </source>
</reference>
<feature type="domain" description="Thiamine pyrophosphate enzyme N-terminal TPP-binding" evidence="4">
    <location>
        <begin position="3"/>
        <end position="107"/>
    </location>
</feature>
<evidence type="ECO:0000259" key="4">
    <source>
        <dbReference type="Pfam" id="PF02776"/>
    </source>
</evidence>
<dbReference type="Pfam" id="PF02775">
    <property type="entry name" value="TPP_enzyme_C"/>
    <property type="match status" value="1"/>
</dbReference>
<organism evidence="5 6">
    <name type="scientific">Klenkia soli</name>
    <dbReference type="NCBI Taxonomy" id="1052260"/>
    <lineage>
        <taxon>Bacteria</taxon>
        <taxon>Bacillati</taxon>
        <taxon>Actinomycetota</taxon>
        <taxon>Actinomycetes</taxon>
        <taxon>Geodermatophilales</taxon>
        <taxon>Geodermatophilaceae</taxon>
        <taxon>Klenkia</taxon>
    </lineage>
</organism>
<dbReference type="CDD" id="cd07035">
    <property type="entry name" value="TPP_PYR_POX_like"/>
    <property type="match status" value="1"/>
</dbReference>
<keyword evidence="2" id="KW-0786">Thiamine pyrophosphate</keyword>
<dbReference type="PANTHER" id="PTHR18968:SF86">
    <property type="entry name" value="ACETOLACTATE SYNTHASE LARGE SUBUNIT ILVX-RELATED"/>
    <property type="match status" value="1"/>
</dbReference>
<dbReference type="NCBIfam" id="NF005760">
    <property type="entry name" value="PRK07586.1"/>
    <property type="match status" value="1"/>
</dbReference>
<sequence>MVNGAQAVIRTLVDAGVDVCFANPGTSEMHFVAALDDVPEMRAVLTLFEGVATGAADGFARMAGRPAATLLHLGPGFGNGWANLHNARRGRAPVVVVVGDHALAHKRLDAPLESDLDALAGAVGWVRRSLTPGTVGDDVADAVGAATRGQVATLVLPADVSWSSGASPGVAPRPRARPQVPDPTALAHTLDAGTVLFLGGDALTADALLAAARVAAGTGARLMAETFPARMARGAGLPDVPKLPYPPGPALAALEGVRQLVLVGAPAPVAFFAYPDVPGSFVPEGCRVDVLTEPGESALAALAALAEAVGADPVLAEAAVPAVPDAPLDARVLADVVAAVLPERAVLVDESLTSGFALFPATAGSPRHDVLSLTGGAIGDGLPMAVGAAVACPDRPVLAVQADGSAMYTLQALWTMAREQLDVTVLVCDNGAYAILAGELENVGAAAGGERAGRLLDLGSPSLDFVALAAGMGVPGVRVTTGPELAGALRTAFAEPGPHVVDAVLPRP</sequence>
<name>A0A1H0PVJ6_9ACTN</name>
<dbReference type="PANTHER" id="PTHR18968">
    <property type="entry name" value="THIAMINE PYROPHOSPHATE ENZYMES"/>
    <property type="match status" value="1"/>
</dbReference>
<feature type="domain" description="Thiamine pyrophosphate enzyme TPP-binding" evidence="3">
    <location>
        <begin position="365"/>
        <end position="502"/>
    </location>
</feature>
<dbReference type="Proteomes" id="UP000199088">
    <property type="component" value="Unassembled WGS sequence"/>
</dbReference>